<keyword evidence="2" id="KW-0812">Transmembrane</keyword>
<keyword evidence="2" id="KW-1133">Transmembrane helix</keyword>
<sequence>MPVRHPPLGFFVKFQYEAVYATPRVPRLVTDLFIIDALFLMQALAVLATWFGISILCLLLLTHCRSHPVGSCRGFVSKAHAGIRSHSFTPLTAPRTMRRFCASPEPADLSRSVQAGTPRIVDFCLRLLSPLGLSTPSPPPRVSPATTLSSGDDLATNVTLSETASVSGEPCLAVVPCTPPSADSPAELDPSLSVTRARVVQPPSSTLIPTARLPSQALTDDCLQSQAIIPPSIDISPSGRDRSRPTSIPPHCPTDETAQDVDHLDPPSDQLPAVKPLPLDDLTPGRGRVPTFLQIADAPAPLKPVDKGNGKVKTAPASDSGRVASSSGLPVEEKTPRGKGKQKQSTRQSSRRGRVAPLPLASESQDKNIGNTVLWMRKNKKGNPRVGREGEHARQESGLKA</sequence>
<feature type="region of interest" description="Disordered" evidence="1">
    <location>
        <begin position="230"/>
        <end position="288"/>
    </location>
</feature>
<proteinExistence type="predicted"/>
<feature type="compositionally biased region" description="Basic residues" evidence="1">
    <location>
        <begin position="337"/>
        <end position="354"/>
    </location>
</feature>
<feature type="compositionally biased region" description="Basic and acidic residues" evidence="1">
    <location>
        <begin position="386"/>
        <end position="401"/>
    </location>
</feature>
<feature type="transmembrane region" description="Helical" evidence="2">
    <location>
        <begin position="32"/>
        <end position="61"/>
    </location>
</feature>
<dbReference type="KEGG" id="pco:PHACADRAFT_24880"/>
<protein>
    <submittedName>
        <fullName evidence="3">Uncharacterized protein</fullName>
    </submittedName>
</protein>
<dbReference type="AlphaFoldDB" id="K5XF35"/>
<dbReference type="RefSeq" id="XP_007389607.1">
    <property type="nucleotide sequence ID" value="XM_007389545.1"/>
</dbReference>
<keyword evidence="4" id="KW-1185">Reference proteome</keyword>
<gene>
    <name evidence="3" type="ORF">PHACADRAFT_24880</name>
</gene>
<keyword evidence="2" id="KW-0472">Membrane</keyword>
<evidence type="ECO:0000256" key="1">
    <source>
        <dbReference type="SAM" id="MobiDB-lite"/>
    </source>
</evidence>
<evidence type="ECO:0000313" key="3">
    <source>
        <dbReference type="EMBL" id="EKM61702.1"/>
    </source>
</evidence>
<dbReference type="HOGENOM" id="CLU_687172_0_0_1"/>
<dbReference type="InParanoid" id="K5XF35"/>
<evidence type="ECO:0000313" key="4">
    <source>
        <dbReference type="Proteomes" id="UP000008370"/>
    </source>
</evidence>
<feature type="region of interest" description="Disordered" evidence="1">
    <location>
        <begin position="300"/>
        <end position="401"/>
    </location>
</feature>
<dbReference type="EMBL" id="JH930468">
    <property type="protein sequence ID" value="EKM61702.1"/>
    <property type="molecule type" value="Genomic_DNA"/>
</dbReference>
<dbReference type="Proteomes" id="UP000008370">
    <property type="component" value="Unassembled WGS sequence"/>
</dbReference>
<name>K5XF35_PHACS</name>
<dbReference type="GeneID" id="18914450"/>
<evidence type="ECO:0000256" key="2">
    <source>
        <dbReference type="SAM" id="Phobius"/>
    </source>
</evidence>
<accession>K5XF35</accession>
<reference evidence="3 4" key="1">
    <citation type="journal article" date="2012" name="BMC Genomics">
        <title>Comparative genomics of the white-rot fungi, Phanerochaete carnosa and P. chrysosporium, to elucidate the genetic basis of the distinct wood types they colonize.</title>
        <authorList>
            <person name="Suzuki H."/>
            <person name="MacDonald J."/>
            <person name="Syed K."/>
            <person name="Salamov A."/>
            <person name="Hori C."/>
            <person name="Aerts A."/>
            <person name="Henrissat B."/>
            <person name="Wiebenga A."/>
            <person name="vanKuyk P.A."/>
            <person name="Barry K."/>
            <person name="Lindquist E."/>
            <person name="LaButti K."/>
            <person name="Lapidus A."/>
            <person name="Lucas S."/>
            <person name="Coutinho P."/>
            <person name="Gong Y."/>
            <person name="Samejima M."/>
            <person name="Mahadevan R."/>
            <person name="Abou-Zaid M."/>
            <person name="de Vries R.P."/>
            <person name="Igarashi K."/>
            <person name="Yadav J.S."/>
            <person name="Grigoriev I.V."/>
            <person name="Master E.R."/>
        </authorList>
    </citation>
    <scope>NUCLEOTIDE SEQUENCE [LARGE SCALE GENOMIC DNA]</scope>
    <source>
        <strain evidence="3 4">HHB-10118-sp</strain>
    </source>
</reference>
<organism evidence="3 4">
    <name type="scientific">Phanerochaete carnosa (strain HHB-10118-sp)</name>
    <name type="common">White-rot fungus</name>
    <name type="synonym">Peniophora carnosa</name>
    <dbReference type="NCBI Taxonomy" id="650164"/>
    <lineage>
        <taxon>Eukaryota</taxon>
        <taxon>Fungi</taxon>
        <taxon>Dikarya</taxon>
        <taxon>Basidiomycota</taxon>
        <taxon>Agaricomycotina</taxon>
        <taxon>Agaricomycetes</taxon>
        <taxon>Polyporales</taxon>
        <taxon>Phanerochaetaceae</taxon>
        <taxon>Phanerochaete</taxon>
    </lineage>
</organism>